<sequence length="78" mass="8304">MSTSGNKPNLTDCKQTQTDAPPSKDMPTSLGGKVPLKTSNSHGFAVREHTKPIGHSAQVGGISLPYLSPRLFQPFSIL</sequence>
<dbReference type="EMBL" id="JAQGDS010000005">
    <property type="protein sequence ID" value="KAJ6260213.1"/>
    <property type="molecule type" value="Genomic_DNA"/>
</dbReference>
<organism evidence="2 3">
    <name type="scientific">Drechslerella dactyloides</name>
    <name type="common">Nematode-trapping fungus</name>
    <name type="synonym">Arthrobotrys dactyloides</name>
    <dbReference type="NCBI Taxonomy" id="74499"/>
    <lineage>
        <taxon>Eukaryota</taxon>
        <taxon>Fungi</taxon>
        <taxon>Dikarya</taxon>
        <taxon>Ascomycota</taxon>
        <taxon>Pezizomycotina</taxon>
        <taxon>Orbiliomycetes</taxon>
        <taxon>Orbiliales</taxon>
        <taxon>Orbiliaceae</taxon>
        <taxon>Drechslerella</taxon>
    </lineage>
</organism>
<protein>
    <submittedName>
        <fullName evidence="2">Uncharacterized protein</fullName>
    </submittedName>
</protein>
<dbReference type="Proteomes" id="UP001221413">
    <property type="component" value="Unassembled WGS sequence"/>
</dbReference>
<feature type="region of interest" description="Disordered" evidence="1">
    <location>
        <begin position="1"/>
        <end position="60"/>
    </location>
</feature>
<reference evidence="2" key="1">
    <citation type="submission" date="2023-01" db="EMBL/GenBank/DDBJ databases">
        <title>The chitinases involved in constricting ring structure development in the nematode-trapping fungus Drechslerella dactyloides.</title>
        <authorList>
            <person name="Wang R."/>
            <person name="Zhang L."/>
            <person name="Tang P."/>
            <person name="Li S."/>
            <person name="Liang L."/>
        </authorList>
    </citation>
    <scope>NUCLEOTIDE SEQUENCE</scope>
    <source>
        <strain evidence="2">YMF1.00031</strain>
    </source>
</reference>
<evidence type="ECO:0000256" key="1">
    <source>
        <dbReference type="SAM" id="MobiDB-lite"/>
    </source>
</evidence>
<feature type="compositionally biased region" description="Polar residues" evidence="1">
    <location>
        <begin position="1"/>
        <end position="20"/>
    </location>
</feature>
<keyword evidence="3" id="KW-1185">Reference proteome</keyword>
<evidence type="ECO:0000313" key="2">
    <source>
        <dbReference type="EMBL" id="KAJ6260213.1"/>
    </source>
</evidence>
<gene>
    <name evidence="2" type="ORF">Dda_4437</name>
</gene>
<proteinExistence type="predicted"/>
<dbReference type="AlphaFoldDB" id="A0AAD6NKK9"/>
<comment type="caution">
    <text evidence="2">The sequence shown here is derived from an EMBL/GenBank/DDBJ whole genome shotgun (WGS) entry which is preliminary data.</text>
</comment>
<evidence type="ECO:0000313" key="3">
    <source>
        <dbReference type="Proteomes" id="UP001221413"/>
    </source>
</evidence>
<accession>A0AAD6NKK9</accession>
<name>A0AAD6NKK9_DREDA</name>